<feature type="domain" description="Deacetylase sirtuin-type" evidence="5">
    <location>
        <begin position="1"/>
        <end position="230"/>
    </location>
</feature>
<evidence type="ECO:0000256" key="4">
    <source>
        <dbReference type="PROSITE-ProRule" id="PRU00236"/>
    </source>
</evidence>
<proteinExistence type="inferred from homology"/>
<dbReference type="InterPro" id="IPR029035">
    <property type="entry name" value="DHS-like_NAD/FAD-binding_dom"/>
</dbReference>
<evidence type="ECO:0000256" key="1">
    <source>
        <dbReference type="ARBA" id="ARBA00022679"/>
    </source>
</evidence>
<comment type="similarity">
    <text evidence="3">Belongs to the sirtuin family. Class III subfamily.</text>
</comment>
<evidence type="ECO:0000256" key="2">
    <source>
        <dbReference type="ARBA" id="ARBA00023027"/>
    </source>
</evidence>
<dbReference type="HAMAP" id="MF_01121">
    <property type="entry name" value="Sirtuin_ClassIII"/>
    <property type="match status" value="1"/>
</dbReference>
<dbReference type="EC" id="2.3.1.286" evidence="3"/>
<organism evidence="6 7">
    <name type="scientific">Sphingobacterium detergens</name>
    <dbReference type="NCBI Taxonomy" id="1145106"/>
    <lineage>
        <taxon>Bacteria</taxon>
        <taxon>Pseudomonadati</taxon>
        <taxon>Bacteroidota</taxon>
        <taxon>Sphingobacteriia</taxon>
        <taxon>Sphingobacteriales</taxon>
        <taxon>Sphingobacteriaceae</taxon>
        <taxon>Sphingobacterium</taxon>
    </lineage>
</organism>
<dbReference type="GO" id="GO:0036055">
    <property type="term" value="F:protein-succinyllysine desuccinylase activity"/>
    <property type="evidence" value="ECO:0007669"/>
    <property type="project" value="UniProtKB-UniRule"/>
</dbReference>
<keyword evidence="3" id="KW-0963">Cytoplasm</keyword>
<evidence type="ECO:0000313" key="6">
    <source>
        <dbReference type="EMBL" id="RKE55620.1"/>
    </source>
</evidence>
<dbReference type="EMBL" id="RAPY01000001">
    <property type="protein sequence ID" value="RKE55620.1"/>
    <property type="molecule type" value="Genomic_DNA"/>
</dbReference>
<dbReference type="RefSeq" id="WP_120257388.1">
    <property type="nucleotide sequence ID" value="NZ_RAPY01000001.1"/>
</dbReference>
<sequence length="235" mass="25809">MEKKNIVVLTGAGISAESGIPTFRDANGLWEGHDVMAVASIEGWNKNPVLVQEFYNLRRKAALAAQPNAAHLALRQLESAYQVTIITQNVDLLHERAGSTKIIHLHGRLDQSKSSLDDRLIYPIQGDEIKMGELCEKGSQLRPNIVWFGEAVPEIERAMLHVAEADILIIIGTSLQVYPAAGLREFAPSHCRSFLIDKQIPNSTALGRVQCFEQAATVAVPNLVTQLLHEASDKS</sequence>
<accession>A0A420BFY8</accession>
<gene>
    <name evidence="3" type="primary">cobB</name>
    <name evidence="6" type="ORF">DFQ12_0454</name>
</gene>
<comment type="catalytic activity">
    <reaction evidence="3">
        <text>N(6)-acetyl-L-lysyl-[protein] + NAD(+) + H2O = 2''-O-acetyl-ADP-D-ribose + nicotinamide + L-lysyl-[protein]</text>
        <dbReference type="Rhea" id="RHEA:43636"/>
        <dbReference type="Rhea" id="RHEA-COMP:9752"/>
        <dbReference type="Rhea" id="RHEA-COMP:10731"/>
        <dbReference type="ChEBI" id="CHEBI:15377"/>
        <dbReference type="ChEBI" id="CHEBI:17154"/>
        <dbReference type="ChEBI" id="CHEBI:29969"/>
        <dbReference type="ChEBI" id="CHEBI:57540"/>
        <dbReference type="ChEBI" id="CHEBI:61930"/>
        <dbReference type="ChEBI" id="CHEBI:83767"/>
        <dbReference type="EC" id="2.3.1.286"/>
    </reaction>
</comment>
<dbReference type="PROSITE" id="PS50305">
    <property type="entry name" value="SIRTUIN"/>
    <property type="match status" value="1"/>
</dbReference>
<dbReference type="OrthoDB" id="9800582at2"/>
<dbReference type="Proteomes" id="UP000286246">
    <property type="component" value="Unassembled WGS sequence"/>
</dbReference>
<dbReference type="GO" id="GO:0017136">
    <property type="term" value="F:histone deacetylase activity, NAD-dependent"/>
    <property type="evidence" value="ECO:0007669"/>
    <property type="project" value="TreeGrafter"/>
</dbReference>
<evidence type="ECO:0000256" key="3">
    <source>
        <dbReference type="HAMAP-Rule" id="MF_01121"/>
    </source>
</evidence>
<dbReference type="PANTHER" id="PTHR11085:SF4">
    <property type="entry name" value="NAD-DEPENDENT PROTEIN DEACYLASE"/>
    <property type="match status" value="1"/>
</dbReference>
<dbReference type="InterPro" id="IPR050134">
    <property type="entry name" value="NAD-dep_sirtuin_deacylases"/>
</dbReference>
<comment type="subcellular location">
    <subcellularLocation>
        <location evidence="3">Cytoplasm</location>
    </subcellularLocation>
</comment>
<dbReference type="GO" id="GO:0070403">
    <property type="term" value="F:NAD+ binding"/>
    <property type="evidence" value="ECO:0007669"/>
    <property type="project" value="UniProtKB-UniRule"/>
</dbReference>
<reference evidence="6 7" key="1">
    <citation type="submission" date="2018-09" db="EMBL/GenBank/DDBJ databases">
        <title>Genomic Encyclopedia of Type Strains, Phase III (KMG-III): the genomes of soil and plant-associated and newly described type strains.</title>
        <authorList>
            <person name="Whitman W."/>
        </authorList>
    </citation>
    <scope>NUCLEOTIDE SEQUENCE [LARGE SCALE GENOMIC DNA]</scope>
    <source>
        <strain evidence="6 7">CECT 7938</strain>
    </source>
</reference>
<feature type="binding site" evidence="3">
    <location>
        <begin position="88"/>
        <end position="91"/>
    </location>
    <ligand>
        <name>NAD(+)</name>
        <dbReference type="ChEBI" id="CHEBI:57540"/>
    </ligand>
</feature>
<protein>
    <recommendedName>
        <fullName evidence="3">NAD-dependent protein deacylase</fullName>
        <ecNumber evidence="3">2.3.1.286</ecNumber>
    </recommendedName>
    <alternativeName>
        <fullName evidence="3">Regulatory protein SIR2 homolog</fullName>
    </alternativeName>
</protein>
<dbReference type="InterPro" id="IPR026591">
    <property type="entry name" value="Sirtuin_cat_small_dom_sf"/>
</dbReference>
<comment type="function">
    <text evidence="3">NAD-dependent lysine deacetylase and desuccinylase that specifically removes acetyl and succinyl groups on target proteins. Modulates the activities of several proteins which are inactive in their acylated form.</text>
</comment>
<dbReference type="Gene3D" id="3.30.1600.10">
    <property type="entry name" value="SIR2/SIRT2 'Small Domain"/>
    <property type="match status" value="1"/>
</dbReference>
<dbReference type="InterPro" id="IPR027546">
    <property type="entry name" value="Sirtuin_class_III"/>
</dbReference>
<evidence type="ECO:0000313" key="7">
    <source>
        <dbReference type="Proteomes" id="UP000286246"/>
    </source>
</evidence>
<name>A0A420BFY8_SPHD1</name>
<dbReference type="Gene3D" id="3.40.50.1220">
    <property type="entry name" value="TPP-binding domain"/>
    <property type="match status" value="1"/>
</dbReference>
<evidence type="ECO:0000259" key="5">
    <source>
        <dbReference type="PROSITE" id="PS50305"/>
    </source>
</evidence>
<dbReference type="AlphaFoldDB" id="A0A420BFY8"/>
<dbReference type="InterPro" id="IPR003000">
    <property type="entry name" value="Sirtuin"/>
</dbReference>
<dbReference type="GO" id="GO:0036054">
    <property type="term" value="F:protein-malonyllysine demalonylase activity"/>
    <property type="evidence" value="ECO:0007669"/>
    <property type="project" value="InterPro"/>
</dbReference>
<dbReference type="SUPFAM" id="SSF52467">
    <property type="entry name" value="DHS-like NAD/FAD-binding domain"/>
    <property type="match status" value="1"/>
</dbReference>
<comment type="caution">
    <text evidence="6">The sequence shown here is derived from an EMBL/GenBank/DDBJ whole genome shotgun (WGS) entry which is preliminary data.</text>
</comment>
<keyword evidence="7" id="KW-1185">Reference proteome</keyword>
<feature type="active site" description="Proton acceptor" evidence="3">
    <location>
        <position position="106"/>
    </location>
</feature>
<feature type="binding site" evidence="3">
    <location>
        <position position="216"/>
    </location>
    <ligand>
        <name>NAD(+)</name>
        <dbReference type="ChEBI" id="CHEBI:57540"/>
    </ligand>
</feature>
<feature type="binding site" evidence="3">
    <location>
        <position position="55"/>
    </location>
    <ligand>
        <name>substrate</name>
    </ligand>
</feature>
<dbReference type="GO" id="GO:0005737">
    <property type="term" value="C:cytoplasm"/>
    <property type="evidence" value="ECO:0007669"/>
    <property type="project" value="UniProtKB-SubCell"/>
</dbReference>
<dbReference type="PANTHER" id="PTHR11085">
    <property type="entry name" value="NAD-DEPENDENT PROTEIN DEACYLASE SIRTUIN-5, MITOCHONDRIAL-RELATED"/>
    <property type="match status" value="1"/>
</dbReference>
<dbReference type="InterPro" id="IPR026590">
    <property type="entry name" value="Ssirtuin_cat_dom"/>
</dbReference>
<dbReference type="Pfam" id="PF02146">
    <property type="entry name" value="SIR2"/>
    <property type="match status" value="1"/>
</dbReference>
<comment type="domain">
    <text evidence="3">2 residues (Tyr-55 and Arg-58) present in a large hydrophobic pocket are probably involved in substrate specificity. They are important for desuccinylation activity, but dispensable for deacetylation activity.</text>
</comment>
<feature type="binding site" evidence="3">
    <location>
        <begin position="11"/>
        <end position="30"/>
    </location>
    <ligand>
        <name>NAD(+)</name>
        <dbReference type="ChEBI" id="CHEBI:57540"/>
    </ligand>
</feature>
<comment type="caution">
    <text evidence="3 4">Lacks conserved residue(s) required for the propagation of feature annotation.</text>
</comment>
<feature type="binding site" evidence="3">
    <location>
        <position position="58"/>
    </location>
    <ligand>
        <name>substrate</name>
    </ligand>
</feature>
<feature type="binding site" evidence="3">
    <location>
        <begin position="172"/>
        <end position="174"/>
    </location>
    <ligand>
        <name>NAD(+)</name>
        <dbReference type="ChEBI" id="CHEBI:57540"/>
    </ligand>
</feature>
<keyword evidence="2 3" id="KW-0520">NAD</keyword>
<keyword evidence="1" id="KW-0808">Transferase</keyword>
<comment type="catalytic activity">
    <reaction evidence="3">
        <text>N(6)-succinyl-L-lysyl-[protein] + NAD(+) + H2O = 2''-O-succinyl-ADP-D-ribose + nicotinamide + L-lysyl-[protein]</text>
        <dbReference type="Rhea" id="RHEA:47668"/>
        <dbReference type="Rhea" id="RHEA-COMP:9752"/>
        <dbReference type="Rhea" id="RHEA-COMP:11877"/>
        <dbReference type="ChEBI" id="CHEBI:15377"/>
        <dbReference type="ChEBI" id="CHEBI:17154"/>
        <dbReference type="ChEBI" id="CHEBI:29969"/>
        <dbReference type="ChEBI" id="CHEBI:57540"/>
        <dbReference type="ChEBI" id="CHEBI:87830"/>
        <dbReference type="ChEBI" id="CHEBI:87832"/>
    </reaction>
</comment>